<comment type="caution">
    <text evidence="1">The sequence shown here is derived from an EMBL/GenBank/DDBJ whole genome shotgun (WGS) entry which is preliminary data.</text>
</comment>
<dbReference type="Proteomes" id="UP000708148">
    <property type="component" value="Unassembled WGS sequence"/>
</dbReference>
<evidence type="ECO:0000313" key="2">
    <source>
        <dbReference type="Proteomes" id="UP000708148"/>
    </source>
</evidence>
<proteinExistence type="predicted"/>
<dbReference type="EMBL" id="CAJHUC010001283">
    <property type="protein sequence ID" value="CAD7700516.1"/>
    <property type="molecule type" value="Genomic_DNA"/>
</dbReference>
<name>A0A8S1J093_9CHLO</name>
<sequence>MKDVVALRCTLAKLRPFGCSSEDGMQQLACSIVDHIFHGGGLQCHVAVQCEAYPFSAIVTKHLSHHMAGGHITGYPADVDDDDDEHTLSRRLLLLVTYLVVYLMLGR</sequence>
<gene>
    <name evidence="1" type="ORF">OSTQU699_LOCUS5875</name>
</gene>
<evidence type="ECO:0000313" key="1">
    <source>
        <dbReference type="EMBL" id="CAD7700516.1"/>
    </source>
</evidence>
<reference evidence="1" key="1">
    <citation type="submission" date="2020-12" db="EMBL/GenBank/DDBJ databases">
        <authorList>
            <person name="Iha C."/>
        </authorList>
    </citation>
    <scope>NUCLEOTIDE SEQUENCE</scope>
</reference>
<organism evidence="1 2">
    <name type="scientific">Ostreobium quekettii</name>
    <dbReference type="NCBI Taxonomy" id="121088"/>
    <lineage>
        <taxon>Eukaryota</taxon>
        <taxon>Viridiplantae</taxon>
        <taxon>Chlorophyta</taxon>
        <taxon>core chlorophytes</taxon>
        <taxon>Ulvophyceae</taxon>
        <taxon>TCBD clade</taxon>
        <taxon>Bryopsidales</taxon>
        <taxon>Ostreobineae</taxon>
        <taxon>Ostreobiaceae</taxon>
        <taxon>Ostreobium</taxon>
    </lineage>
</organism>
<keyword evidence="2" id="KW-1185">Reference proteome</keyword>
<dbReference type="AlphaFoldDB" id="A0A8S1J093"/>
<accession>A0A8S1J093</accession>
<protein>
    <submittedName>
        <fullName evidence="1">Uncharacterized protein</fullName>
    </submittedName>
</protein>